<gene>
    <name evidence="1" type="ORF">SDC9_41557</name>
</gene>
<comment type="caution">
    <text evidence="1">The sequence shown here is derived from an EMBL/GenBank/DDBJ whole genome shotgun (WGS) entry which is preliminary data.</text>
</comment>
<name>A0A644VVT6_9ZZZZ</name>
<accession>A0A644VVT6</accession>
<organism evidence="1">
    <name type="scientific">bioreactor metagenome</name>
    <dbReference type="NCBI Taxonomy" id="1076179"/>
    <lineage>
        <taxon>unclassified sequences</taxon>
        <taxon>metagenomes</taxon>
        <taxon>ecological metagenomes</taxon>
    </lineage>
</organism>
<sequence>MRKALASLIASLILFSGYHSAAQELKAGLYGGYGSYNLKDLKAFQDEISNHPNLPALSQTASFPGYITYSGFMALTMKDFSEMVFDISYQYTGARNFYGDYSGYYRMSMQLKGLRTGMQYRIPVSRGERWGSHFGVGGGTTSGWLRFDENLEITGAEEFSENLSFVSMIFFGEATLSGYYQLTDKISLEMLAGYEYNIPGRLKWPENKKAYLQNQEKQPVRVDWSGIRFKLGAAYQLSGK</sequence>
<reference evidence="1" key="1">
    <citation type="submission" date="2019-08" db="EMBL/GenBank/DDBJ databases">
        <authorList>
            <person name="Kucharzyk K."/>
            <person name="Murdoch R.W."/>
            <person name="Higgins S."/>
            <person name="Loffler F."/>
        </authorList>
    </citation>
    <scope>NUCLEOTIDE SEQUENCE</scope>
</reference>
<protein>
    <recommendedName>
        <fullName evidence="2">Outer membrane protein beta-barrel domain-containing protein</fullName>
    </recommendedName>
</protein>
<evidence type="ECO:0008006" key="2">
    <source>
        <dbReference type="Google" id="ProtNLM"/>
    </source>
</evidence>
<dbReference type="AlphaFoldDB" id="A0A644VVT6"/>
<evidence type="ECO:0000313" key="1">
    <source>
        <dbReference type="EMBL" id="MPL95387.1"/>
    </source>
</evidence>
<proteinExistence type="predicted"/>
<dbReference type="EMBL" id="VSSQ01000465">
    <property type="protein sequence ID" value="MPL95387.1"/>
    <property type="molecule type" value="Genomic_DNA"/>
</dbReference>